<evidence type="ECO:0000256" key="2">
    <source>
        <dbReference type="SAM" id="MobiDB-lite"/>
    </source>
</evidence>
<accession>A0A7N0UE98</accession>
<sequence length="163" mass="18178">MAEQQQHHLAGKNWRGGGGRRIFHGRRSSAKDGEFDVWDSISLHATSFYHSSSCPNLLQRSSGSAPKPKPPLFRNSSAPMPIPDWQKIYGHDFSLHAHAGHNNYCGEEEEAGEMIPPHEYIARKLASRQISSFSVCEGAGRTLKGRDLRRVRNAILAKTGFLE</sequence>
<dbReference type="AlphaFoldDB" id="A0A7N0UE98"/>
<reference evidence="3" key="1">
    <citation type="submission" date="2021-01" db="UniProtKB">
        <authorList>
            <consortium name="EnsemblPlants"/>
        </authorList>
    </citation>
    <scope>IDENTIFICATION</scope>
</reference>
<feature type="region of interest" description="Disordered" evidence="2">
    <location>
        <begin position="59"/>
        <end position="78"/>
    </location>
</feature>
<evidence type="ECO:0000313" key="4">
    <source>
        <dbReference type="Proteomes" id="UP000594263"/>
    </source>
</evidence>
<organism evidence="3 4">
    <name type="scientific">Kalanchoe fedtschenkoi</name>
    <name type="common">Lavender scallops</name>
    <name type="synonym">South American air plant</name>
    <dbReference type="NCBI Taxonomy" id="63787"/>
    <lineage>
        <taxon>Eukaryota</taxon>
        <taxon>Viridiplantae</taxon>
        <taxon>Streptophyta</taxon>
        <taxon>Embryophyta</taxon>
        <taxon>Tracheophyta</taxon>
        <taxon>Spermatophyta</taxon>
        <taxon>Magnoliopsida</taxon>
        <taxon>eudicotyledons</taxon>
        <taxon>Gunneridae</taxon>
        <taxon>Pentapetalae</taxon>
        <taxon>Saxifragales</taxon>
        <taxon>Crassulaceae</taxon>
        <taxon>Kalanchoe</taxon>
    </lineage>
</organism>
<comment type="similarity">
    <text evidence="1">Belongs to the senescence regulator S40 family.</text>
</comment>
<evidence type="ECO:0000313" key="3">
    <source>
        <dbReference type="EnsemblPlants" id="Kaladp0060s0384.1.v1.1.CDS.1"/>
    </source>
</evidence>
<dbReference type="PANTHER" id="PTHR46525">
    <property type="entry name" value="EMB|CAB72159.1"/>
    <property type="match status" value="1"/>
</dbReference>
<dbReference type="GO" id="GO:0010150">
    <property type="term" value="P:leaf senescence"/>
    <property type="evidence" value="ECO:0007669"/>
    <property type="project" value="UniProtKB-ARBA"/>
</dbReference>
<evidence type="ECO:0000256" key="1">
    <source>
        <dbReference type="ARBA" id="ARBA00034773"/>
    </source>
</evidence>
<dbReference type="Gramene" id="Kaladp0060s0384.1.v1.1">
    <property type="protein sequence ID" value="Kaladp0060s0384.1.v1.1.CDS.1"/>
    <property type="gene ID" value="Kaladp0060s0384.v1.1"/>
</dbReference>
<dbReference type="PANTHER" id="PTHR46525:SF2">
    <property type="entry name" value="EMB|CAB72159.1"/>
    <property type="match status" value="1"/>
</dbReference>
<name>A0A7N0UE98_KALFE</name>
<evidence type="ECO:0008006" key="5">
    <source>
        <dbReference type="Google" id="ProtNLM"/>
    </source>
</evidence>
<protein>
    <recommendedName>
        <fullName evidence="5">Senescence regulator</fullName>
    </recommendedName>
</protein>
<dbReference type="OMA" id="WDSISLH"/>
<proteinExistence type="inferred from homology"/>
<dbReference type="InterPro" id="IPR007608">
    <property type="entry name" value="Senescence_reg_S40"/>
</dbReference>
<dbReference type="Proteomes" id="UP000594263">
    <property type="component" value="Unplaced"/>
</dbReference>
<keyword evidence="4" id="KW-1185">Reference proteome</keyword>
<dbReference type="EnsemblPlants" id="Kaladp0060s0384.1.v1.1">
    <property type="protein sequence ID" value="Kaladp0060s0384.1.v1.1.CDS.1"/>
    <property type="gene ID" value="Kaladp0060s0384.v1.1"/>
</dbReference>
<feature type="region of interest" description="Disordered" evidence="2">
    <location>
        <begin position="1"/>
        <end position="31"/>
    </location>
</feature>
<dbReference type="Pfam" id="PF04520">
    <property type="entry name" value="Senescence_reg"/>
    <property type="match status" value="1"/>
</dbReference>